<dbReference type="InterPro" id="IPR027231">
    <property type="entry name" value="Semaphorin"/>
</dbReference>
<evidence type="ECO:0000256" key="8">
    <source>
        <dbReference type="SAM" id="SignalP"/>
    </source>
</evidence>
<dbReference type="SUPFAM" id="SSF101912">
    <property type="entry name" value="Sema domain"/>
    <property type="match status" value="1"/>
</dbReference>
<dbReference type="Proteomes" id="UP000472267">
    <property type="component" value="Chromosome 1"/>
</dbReference>
<evidence type="ECO:0000256" key="5">
    <source>
        <dbReference type="PROSITE-ProRule" id="PRU00352"/>
    </source>
</evidence>
<feature type="signal peptide" evidence="8">
    <location>
        <begin position="1"/>
        <end position="25"/>
    </location>
</feature>
<accession>A0A672H4T3</accession>
<dbReference type="PROSITE" id="PS51004">
    <property type="entry name" value="SEMA"/>
    <property type="match status" value="1"/>
</dbReference>
<feature type="compositionally biased region" description="Polar residues" evidence="6">
    <location>
        <begin position="696"/>
        <end position="705"/>
    </location>
</feature>
<dbReference type="Gene3D" id="3.30.1680.10">
    <property type="entry name" value="ligand-binding face of the semaphorins, domain 2"/>
    <property type="match status" value="1"/>
</dbReference>
<keyword evidence="7" id="KW-1133">Transmembrane helix</keyword>
<evidence type="ECO:0000259" key="9">
    <source>
        <dbReference type="PROSITE" id="PS51004"/>
    </source>
</evidence>
<keyword evidence="3" id="KW-1015">Disulfide bond</keyword>
<feature type="compositionally biased region" description="Polar residues" evidence="6">
    <location>
        <begin position="937"/>
        <end position="949"/>
    </location>
</feature>
<dbReference type="InterPro" id="IPR015943">
    <property type="entry name" value="WD40/YVTN_repeat-like_dom_sf"/>
</dbReference>
<evidence type="ECO:0000256" key="3">
    <source>
        <dbReference type="ARBA" id="ARBA00023157"/>
    </source>
</evidence>
<dbReference type="GO" id="GO:0001755">
    <property type="term" value="P:neural crest cell migration"/>
    <property type="evidence" value="ECO:0007669"/>
    <property type="project" value="TreeGrafter"/>
</dbReference>
<protein>
    <submittedName>
        <fullName evidence="10">Sema domain, transmembrane domain (TM), and cytoplasmic domain, (semaphorin) 6D, like</fullName>
    </submittedName>
</protein>
<dbReference type="Gene3D" id="2.130.10.10">
    <property type="entry name" value="YVTN repeat-like/Quinoprotein amine dehydrogenase"/>
    <property type="match status" value="1"/>
</dbReference>
<dbReference type="FunFam" id="2.130.10.10:FF:003671">
    <property type="entry name" value="Semaphorin 6B"/>
    <property type="match status" value="1"/>
</dbReference>
<feature type="compositionally biased region" description="Basic and acidic residues" evidence="6">
    <location>
        <begin position="754"/>
        <end position="776"/>
    </location>
</feature>
<name>A0A672H4T3_SALFA</name>
<sequence>MGQRAALLLSELLLLLLTASRTLLAVSFPEDTVPLDVVDAHFSRRYPVFRGRPSGNESQHRLDFQLMTKIQDTLFIDECHNFIKVLVPRNDDLVFICGTNGFNPMCRYYRLDNLEFDGEEINGLARCPFDSKQTNVALFAEGKLYSATVADFQASDSVIYRSMGDGSALRTIKYDSKWLKEPHFLHAAEYGNYVYFFYREIAVEHSNLGKVVYSRVARICKNDVGGSQRVLEKHWTSFVKARLNCSVPGESFFYFDVLQSITDIIDINGVPSVVGVFTTQMNSIPGSAVCAFSMADIEKVFWGRFKEQKTPDSVWTPFPEEKLPKPRPGCCAGHGPAASFKSSVEFPDETLQFIKSHPLMDTAVPSIGDEPWFTRTRVRYRLTALAVDNEAGPHKNYTVVFIGSESGVVLKVLAKTTSVSLNDSLLLEEMDIFNRAKCLSNREDDKRVLSLHVDKDAHSLYVAFSSCVIRAPLSRCERHSSCHKSCIASRDPYCGWKLSCVSYICLSSFVAVFRTGYEQDVEFGNTGHLGDCQGVWDIQAGETNQMVHMNILITCVFAAFLMGALLAGLIVFCYRDSFLRKPRHVHKDAESAPSCSDSTGSFVKLNGLFDSPVKEYQTNIDSPKLYTNLLSNGKDLSTPNGDTKTMILRDGCQPPELAALPTPESTPVLQQKGLQPIKNQWERPHGKSSGPRKESNSSAKSPQFLPSSPAPANSNSHHLALGHSHIPSAVVLPNATHDHPNFDSGEDTLPLPHSSEKKLKNPESKGSRKDQKRSVDARNTLNDLLKHLNDSVASPKAILQEGSGPRPRQHLTLEPMEELTELPPKVPSREASLYSPSSSLPRHSPTKRVDVPIPSTPTTPTGSLSMGGTLERQRGGYQLHRSASHRHSLSTAPNGVTMGVSVSRQHSMNRGGYMPPTPPSRLDSHGGVMATGLHSAHTPSVSRQSSYSGHGSLPRTGLKRTPSLKPDVPPKPNGFSPQTPQMRVVNKYSY</sequence>
<keyword evidence="2 7" id="KW-0472">Membrane</keyword>
<feature type="region of interest" description="Disordered" evidence="6">
    <location>
        <begin position="732"/>
        <end position="870"/>
    </location>
</feature>
<dbReference type="GO" id="GO:0007411">
    <property type="term" value="P:axon guidance"/>
    <property type="evidence" value="ECO:0007669"/>
    <property type="project" value="TreeGrafter"/>
</dbReference>
<organism evidence="10 11">
    <name type="scientific">Salarias fasciatus</name>
    <name type="common">Jewelled blenny</name>
    <name type="synonym">Blennius fasciatus</name>
    <dbReference type="NCBI Taxonomy" id="181472"/>
    <lineage>
        <taxon>Eukaryota</taxon>
        <taxon>Metazoa</taxon>
        <taxon>Chordata</taxon>
        <taxon>Craniata</taxon>
        <taxon>Vertebrata</taxon>
        <taxon>Euteleostomi</taxon>
        <taxon>Actinopterygii</taxon>
        <taxon>Neopterygii</taxon>
        <taxon>Teleostei</taxon>
        <taxon>Neoteleostei</taxon>
        <taxon>Acanthomorphata</taxon>
        <taxon>Ovalentaria</taxon>
        <taxon>Blenniimorphae</taxon>
        <taxon>Blenniiformes</taxon>
        <taxon>Blennioidei</taxon>
        <taxon>Blenniidae</taxon>
        <taxon>Salariinae</taxon>
        <taxon>Salarias</taxon>
    </lineage>
</organism>
<feature type="compositionally biased region" description="Low complexity" evidence="6">
    <location>
        <begin position="856"/>
        <end position="870"/>
    </location>
</feature>
<dbReference type="GO" id="GO:0030335">
    <property type="term" value="P:positive regulation of cell migration"/>
    <property type="evidence" value="ECO:0007669"/>
    <property type="project" value="TreeGrafter"/>
</dbReference>
<feature type="transmembrane region" description="Helical" evidence="7">
    <location>
        <begin position="551"/>
        <end position="574"/>
    </location>
</feature>
<dbReference type="InterPro" id="IPR036352">
    <property type="entry name" value="Semap_dom_sf"/>
</dbReference>
<evidence type="ECO:0000256" key="7">
    <source>
        <dbReference type="SAM" id="Phobius"/>
    </source>
</evidence>
<comment type="caution">
    <text evidence="5">Lacks conserved residue(s) required for the propagation of feature annotation.</text>
</comment>
<gene>
    <name evidence="10" type="primary">sema6d</name>
</gene>
<feature type="region of interest" description="Disordered" evidence="6">
    <location>
        <begin position="654"/>
        <end position="720"/>
    </location>
</feature>
<feature type="compositionally biased region" description="Basic and acidic residues" evidence="6">
    <location>
        <begin position="680"/>
        <end position="695"/>
    </location>
</feature>
<dbReference type="PANTHER" id="PTHR11036:SF65">
    <property type="entry name" value="SEMAPHORIN-6D"/>
    <property type="match status" value="1"/>
</dbReference>
<feature type="compositionally biased region" description="Polar residues" evidence="6">
    <location>
        <begin position="663"/>
        <end position="673"/>
    </location>
</feature>
<reference evidence="10" key="1">
    <citation type="submission" date="2019-06" db="EMBL/GenBank/DDBJ databases">
        <authorList>
            <consortium name="Wellcome Sanger Institute Data Sharing"/>
        </authorList>
    </citation>
    <scope>NUCLEOTIDE SEQUENCE [LARGE SCALE GENOMIC DNA]</scope>
</reference>
<evidence type="ECO:0000256" key="6">
    <source>
        <dbReference type="SAM" id="MobiDB-lite"/>
    </source>
</evidence>
<reference evidence="10" key="2">
    <citation type="submission" date="2025-08" db="UniProtKB">
        <authorList>
            <consortium name="Ensembl"/>
        </authorList>
    </citation>
    <scope>IDENTIFICATION</scope>
</reference>
<evidence type="ECO:0000256" key="4">
    <source>
        <dbReference type="ARBA" id="ARBA00023180"/>
    </source>
</evidence>
<evidence type="ECO:0000256" key="1">
    <source>
        <dbReference type="ARBA" id="ARBA00004370"/>
    </source>
</evidence>
<feature type="compositionally biased region" description="Low complexity" evidence="6">
    <location>
        <begin position="706"/>
        <end position="716"/>
    </location>
</feature>
<evidence type="ECO:0000313" key="11">
    <source>
        <dbReference type="Proteomes" id="UP000472267"/>
    </source>
</evidence>
<comment type="subcellular location">
    <subcellularLocation>
        <location evidence="1">Membrane</location>
    </subcellularLocation>
</comment>
<evidence type="ECO:0000256" key="2">
    <source>
        <dbReference type="ARBA" id="ARBA00023136"/>
    </source>
</evidence>
<dbReference type="GO" id="GO:0030215">
    <property type="term" value="F:semaphorin receptor binding"/>
    <property type="evidence" value="ECO:0007669"/>
    <property type="project" value="InterPro"/>
</dbReference>
<dbReference type="GO" id="GO:0045499">
    <property type="term" value="F:chemorepellent activity"/>
    <property type="evidence" value="ECO:0007669"/>
    <property type="project" value="TreeGrafter"/>
</dbReference>
<evidence type="ECO:0000313" key="10">
    <source>
        <dbReference type="Ensembl" id="ENSSFAP00005024089.1"/>
    </source>
</evidence>
<dbReference type="SUPFAM" id="SSF103575">
    <property type="entry name" value="Plexin repeat"/>
    <property type="match status" value="1"/>
</dbReference>
<keyword evidence="8" id="KW-0732">Signal</keyword>
<dbReference type="GO" id="GO:0005886">
    <property type="term" value="C:plasma membrane"/>
    <property type="evidence" value="ECO:0007669"/>
    <property type="project" value="TreeGrafter"/>
</dbReference>
<dbReference type="PANTHER" id="PTHR11036">
    <property type="entry name" value="SEMAPHORIN"/>
    <property type="match status" value="1"/>
</dbReference>
<dbReference type="AlphaFoldDB" id="A0A672H4T3"/>
<feature type="region of interest" description="Disordered" evidence="6">
    <location>
        <begin position="933"/>
        <end position="990"/>
    </location>
</feature>
<dbReference type="SMART" id="SM00630">
    <property type="entry name" value="Sema"/>
    <property type="match status" value="1"/>
</dbReference>
<dbReference type="InterPro" id="IPR002165">
    <property type="entry name" value="Plexin_repeat"/>
</dbReference>
<proteinExistence type="predicted"/>
<keyword evidence="11" id="KW-1185">Reference proteome</keyword>
<dbReference type="InterPro" id="IPR001627">
    <property type="entry name" value="Semap_dom"/>
</dbReference>
<dbReference type="Pfam" id="PF01437">
    <property type="entry name" value="PSI"/>
    <property type="match status" value="1"/>
</dbReference>
<keyword evidence="4" id="KW-0325">Glycoprotein</keyword>
<keyword evidence="7" id="KW-0812">Transmembrane</keyword>
<dbReference type="GO" id="GO:0071526">
    <property type="term" value="P:semaphorin-plexin signaling pathway"/>
    <property type="evidence" value="ECO:0007669"/>
    <property type="project" value="TreeGrafter"/>
</dbReference>
<feature type="domain" description="Sema" evidence="9">
    <location>
        <begin position="1"/>
        <end position="473"/>
    </location>
</feature>
<feature type="chain" id="PRO_5025638790" evidence="8">
    <location>
        <begin position="26"/>
        <end position="990"/>
    </location>
</feature>
<reference evidence="10" key="3">
    <citation type="submission" date="2025-09" db="UniProtKB">
        <authorList>
            <consortium name="Ensembl"/>
        </authorList>
    </citation>
    <scope>IDENTIFICATION</scope>
</reference>
<dbReference type="Pfam" id="PF01403">
    <property type="entry name" value="Sema"/>
    <property type="match status" value="1"/>
</dbReference>
<dbReference type="Ensembl" id="ENSSFAT00005025060.1">
    <property type="protein sequence ID" value="ENSSFAP00005024089.1"/>
    <property type="gene ID" value="ENSSFAG00005009867.1"/>
</dbReference>